<protein>
    <submittedName>
        <fullName evidence="1">Uncharacterized protein</fullName>
    </submittedName>
</protein>
<comment type="caution">
    <text evidence="1">The sequence shown here is derived from an EMBL/GenBank/DDBJ whole genome shotgun (WGS) entry which is preliminary data.</text>
</comment>
<gene>
    <name evidence="1" type="ORF">BV22DRAFT_1196169</name>
</gene>
<sequence>MSTVQPFPLGTTYGAELLATFVSVALWGTTCMQSLIYFVNYPNDSTILKVLVIWLWQVSLSKPSSKLVDTTHEVLIVDGGKAAPFILLVPGLTPIQVYTSLITDFCNYARVETVVPEYIWQVLLTSLVALPSQTFFTYRIWQFSGRKWIFFALLAPLATFELAGGLAFIALGTITPTDQALVSVKLSSIFTAVQGTAAGVDISIAAGLVYLLYASRESALPRSRSILQKLAILSINTGIWTALFAIFTLITILVYKDNLIYVALYFPLCPLYCNTVLANLNARKLIRARPNSSQDSDTFIMTPVYVHPHASRGQPGTATTAPTKAARQSFDPDEVPQRSKADKDRGRSLDPGSPIVL</sequence>
<dbReference type="Proteomes" id="UP000790709">
    <property type="component" value="Unassembled WGS sequence"/>
</dbReference>
<dbReference type="EMBL" id="MU266433">
    <property type="protein sequence ID" value="KAH7924108.1"/>
    <property type="molecule type" value="Genomic_DNA"/>
</dbReference>
<name>A0ACB8BFS2_9AGAM</name>
<accession>A0ACB8BFS2</accession>
<reference evidence="1" key="1">
    <citation type="journal article" date="2021" name="New Phytol.">
        <title>Evolutionary innovations through gain and loss of genes in the ectomycorrhizal Boletales.</title>
        <authorList>
            <person name="Wu G."/>
            <person name="Miyauchi S."/>
            <person name="Morin E."/>
            <person name="Kuo A."/>
            <person name="Drula E."/>
            <person name="Varga T."/>
            <person name="Kohler A."/>
            <person name="Feng B."/>
            <person name="Cao Y."/>
            <person name="Lipzen A."/>
            <person name="Daum C."/>
            <person name="Hundley H."/>
            <person name="Pangilinan J."/>
            <person name="Johnson J."/>
            <person name="Barry K."/>
            <person name="LaButti K."/>
            <person name="Ng V."/>
            <person name="Ahrendt S."/>
            <person name="Min B."/>
            <person name="Choi I.G."/>
            <person name="Park H."/>
            <person name="Plett J.M."/>
            <person name="Magnuson J."/>
            <person name="Spatafora J.W."/>
            <person name="Nagy L.G."/>
            <person name="Henrissat B."/>
            <person name="Grigoriev I.V."/>
            <person name="Yang Z.L."/>
            <person name="Xu J."/>
            <person name="Martin F.M."/>
        </authorList>
    </citation>
    <scope>NUCLEOTIDE SEQUENCE</scope>
    <source>
        <strain evidence="1">KUC20120723A-06</strain>
    </source>
</reference>
<proteinExistence type="predicted"/>
<organism evidence="1 2">
    <name type="scientific">Leucogyrophana mollusca</name>
    <dbReference type="NCBI Taxonomy" id="85980"/>
    <lineage>
        <taxon>Eukaryota</taxon>
        <taxon>Fungi</taxon>
        <taxon>Dikarya</taxon>
        <taxon>Basidiomycota</taxon>
        <taxon>Agaricomycotina</taxon>
        <taxon>Agaricomycetes</taxon>
        <taxon>Agaricomycetidae</taxon>
        <taxon>Boletales</taxon>
        <taxon>Boletales incertae sedis</taxon>
        <taxon>Leucogyrophana</taxon>
    </lineage>
</organism>
<keyword evidence="2" id="KW-1185">Reference proteome</keyword>
<evidence type="ECO:0000313" key="2">
    <source>
        <dbReference type="Proteomes" id="UP000790709"/>
    </source>
</evidence>
<evidence type="ECO:0000313" key="1">
    <source>
        <dbReference type="EMBL" id="KAH7924108.1"/>
    </source>
</evidence>